<gene>
    <name evidence="9" type="ORF">CC86DRAFT_310735</name>
</gene>
<evidence type="ECO:0000313" key="10">
    <source>
        <dbReference type="Proteomes" id="UP000799424"/>
    </source>
</evidence>
<evidence type="ECO:0000256" key="2">
    <source>
        <dbReference type="ARBA" id="ARBA00010617"/>
    </source>
</evidence>
<organism evidence="9 10">
    <name type="scientific">Ophiobolus disseminans</name>
    <dbReference type="NCBI Taxonomy" id="1469910"/>
    <lineage>
        <taxon>Eukaryota</taxon>
        <taxon>Fungi</taxon>
        <taxon>Dikarya</taxon>
        <taxon>Ascomycota</taxon>
        <taxon>Pezizomycotina</taxon>
        <taxon>Dothideomycetes</taxon>
        <taxon>Pleosporomycetidae</taxon>
        <taxon>Pleosporales</taxon>
        <taxon>Pleosporineae</taxon>
        <taxon>Phaeosphaeriaceae</taxon>
        <taxon>Ophiobolus</taxon>
    </lineage>
</organism>
<dbReference type="Proteomes" id="UP000799424">
    <property type="component" value="Unassembled WGS sequence"/>
</dbReference>
<dbReference type="GO" id="GO:0004497">
    <property type="term" value="F:monooxygenase activity"/>
    <property type="evidence" value="ECO:0007669"/>
    <property type="project" value="UniProtKB-KW"/>
</dbReference>
<keyword evidence="8" id="KW-0812">Transmembrane</keyword>
<keyword evidence="8" id="KW-0472">Membrane</keyword>
<feature type="binding site" description="axial binding residue" evidence="7">
    <location>
        <position position="468"/>
    </location>
    <ligand>
        <name>heme</name>
        <dbReference type="ChEBI" id="CHEBI:30413"/>
    </ligand>
    <ligandPart>
        <name>Fe</name>
        <dbReference type="ChEBI" id="CHEBI:18248"/>
    </ligandPart>
</feature>
<evidence type="ECO:0000256" key="7">
    <source>
        <dbReference type="PIRSR" id="PIRSR602403-1"/>
    </source>
</evidence>
<evidence type="ECO:0000256" key="4">
    <source>
        <dbReference type="ARBA" id="ARBA00023002"/>
    </source>
</evidence>
<evidence type="ECO:0000256" key="5">
    <source>
        <dbReference type="ARBA" id="ARBA00023004"/>
    </source>
</evidence>
<accession>A0A6A7AII1</accession>
<evidence type="ECO:0000256" key="6">
    <source>
        <dbReference type="ARBA" id="ARBA00023033"/>
    </source>
</evidence>
<dbReference type="EMBL" id="MU006216">
    <property type="protein sequence ID" value="KAF2833080.1"/>
    <property type="molecule type" value="Genomic_DNA"/>
</dbReference>
<dbReference type="CDD" id="cd11061">
    <property type="entry name" value="CYP67-like"/>
    <property type="match status" value="1"/>
</dbReference>
<dbReference type="InterPro" id="IPR036396">
    <property type="entry name" value="Cyt_P450_sf"/>
</dbReference>
<protein>
    <submittedName>
        <fullName evidence="9">Cytochrome P450</fullName>
    </submittedName>
</protein>
<dbReference type="GO" id="GO:0016705">
    <property type="term" value="F:oxidoreductase activity, acting on paired donors, with incorporation or reduction of molecular oxygen"/>
    <property type="evidence" value="ECO:0007669"/>
    <property type="project" value="InterPro"/>
</dbReference>
<dbReference type="InterPro" id="IPR001128">
    <property type="entry name" value="Cyt_P450"/>
</dbReference>
<dbReference type="OrthoDB" id="6692864at2759"/>
<dbReference type="InterPro" id="IPR002403">
    <property type="entry name" value="Cyt_P450_E_grp-IV"/>
</dbReference>
<dbReference type="PANTHER" id="PTHR24305">
    <property type="entry name" value="CYTOCHROME P450"/>
    <property type="match status" value="1"/>
</dbReference>
<evidence type="ECO:0000313" key="9">
    <source>
        <dbReference type="EMBL" id="KAF2833080.1"/>
    </source>
</evidence>
<dbReference type="GO" id="GO:0005506">
    <property type="term" value="F:iron ion binding"/>
    <property type="evidence" value="ECO:0007669"/>
    <property type="project" value="InterPro"/>
</dbReference>
<keyword evidence="4" id="KW-0560">Oxidoreductase</keyword>
<dbReference type="AlphaFoldDB" id="A0A6A7AII1"/>
<dbReference type="PANTHER" id="PTHR24305:SF187">
    <property type="entry name" value="P450, PUTATIVE (EUROFUNG)-RELATED"/>
    <property type="match status" value="1"/>
</dbReference>
<dbReference type="PRINTS" id="PR00465">
    <property type="entry name" value="EP450IV"/>
</dbReference>
<keyword evidence="5 7" id="KW-0408">Iron</keyword>
<dbReference type="GO" id="GO:0020037">
    <property type="term" value="F:heme binding"/>
    <property type="evidence" value="ECO:0007669"/>
    <property type="project" value="InterPro"/>
</dbReference>
<comment type="cofactor">
    <cofactor evidence="1 7">
        <name>heme</name>
        <dbReference type="ChEBI" id="CHEBI:30413"/>
    </cofactor>
</comment>
<proteinExistence type="inferred from homology"/>
<keyword evidence="10" id="KW-1185">Reference proteome</keyword>
<feature type="transmembrane region" description="Helical" evidence="8">
    <location>
        <begin position="41"/>
        <end position="71"/>
    </location>
</feature>
<comment type="similarity">
    <text evidence="2">Belongs to the cytochrome P450 family.</text>
</comment>
<reference evidence="9" key="1">
    <citation type="journal article" date="2020" name="Stud. Mycol.">
        <title>101 Dothideomycetes genomes: a test case for predicting lifestyles and emergence of pathogens.</title>
        <authorList>
            <person name="Haridas S."/>
            <person name="Albert R."/>
            <person name="Binder M."/>
            <person name="Bloem J."/>
            <person name="Labutti K."/>
            <person name="Salamov A."/>
            <person name="Andreopoulos B."/>
            <person name="Baker S."/>
            <person name="Barry K."/>
            <person name="Bills G."/>
            <person name="Bluhm B."/>
            <person name="Cannon C."/>
            <person name="Castanera R."/>
            <person name="Culley D."/>
            <person name="Daum C."/>
            <person name="Ezra D."/>
            <person name="Gonzalez J."/>
            <person name="Henrissat B."/>
            <person name="Kuo A."/>
            <person name="Liang C."/>
            <person name="Lipzen A."/>
            <person name="Lutzoni F."/>
            <person name="Magnuson J."/>
            <person name="Mondo S."/>
            <person name="Nolan M."/>
            <person name="Ohm R."/>
            <person name="Pangilinan J."/>
            <person name="Park H.-J."/>
            <person name="Ramirez L."/>
            <person name="Alfaro M."/>
            <person name="Sun H."/>
            <person name="Tritt A."/>
            <person name="Yoshinaga Y."/>
            <person name="Zwiers L.-H."/>
            <person name="Turgeon B."/>
            <person name="Goodwin S."/>
            <person name="Spatafora J."/>
            <person name="Crous P."/>
            <person name="Grigoriev I."/>
        </authorList>
    </citation>
    <scope>NUCLEOTIDE SEQUENCE</scope>
    <source>
        <strain evidence="9">CBS 113818</strain>
    </source>
</reference>
<evidence type="ECO:0000256" key="3">
    <source>
        <dbReference type="ARBA" id="ARBA00022723"/>
    </source>
</evidence>
<evidence type="ECO:0000256" key="1">
    <source>
        <dbReference type="ARBA" id="ARBA00001971"/>
    </source>
</evidence>
<keyword evidence="3 7" id="KW-0479">Metal-binding</keyword>
<dbReference type="Pfam" id="PF00067">
    <property type="entry name" value="p450"/>
    <property type="match status" value="1"/>
</dbReference>
<keyword evidence="8" id="KW-1133">Transmembrane helix</keyword>
<keyword evidence="6" id="KW-0503">Monooxygenase</keyword>
<dbReference type="SUPFAM" id="SSF48264">
    <property type="entry name" value="Cytochrome P450"/>
    <property type="match status" value="1"/>
</dbReference>
<dbReference type="InterPro" id="IPR050121">
    <property type="entry name" value="Cytochrome_P450_monoxygenase"/>
</dbReference>
<sequence>MDFSNPKLLFFSPLLAIVLHELVLRRVEVDHLAIPIIVTTWFAYAILAFQADLVTASLVAASFWVPLWLYIGAYRTIFHPLRNYPGPFFARISKWWVVKQNWDTNLHFHRAQQRLQKEYGDYVRTGPRELTIFDVDAIPALLGSQSKASKGPLFDILETSLHLNRDKQFHRQRRRIWDNAFKATLSDYAVKIDEFTAQLLTRLRDQAGSPVPLLETMTFFSYDVMADLAFGKPFGFIKGEQSDVAASILKAMTGSLAAFGLLQHVSWFMNTLEKATFFLGPMKEWSNWSVSQMQKRMAVKDAKSDLVSHLIANTSNDNAGRALLYGESRLIVSAGGETTSTALTFIFMHLATHPKYIYALRKEFRANEALYSCQRPLPLIDAIINESMRMWPSVFFPSQRITPPEGLTVQGHFIPGDMIVQIPPFALHRDPRHFVRPEEFVPERWLDRPELVLRKEAFIPFATGPYNCAGKGLAMMELRSVVSRVVNEFDVKVLEGFDEREYWEGIKDHFTAGAPRVDVRFVGVNE</sequence>
<dbReference type="Gene3D" id="1.10.630.10">
    <property type="entry name" value="Cytochrome P450"/>
    <property type="match status" value="1"/>
</dbReference>
<keyword evidence="7" id="KW-0349">Heme</keyword>
<name>A0A6A7AII1_9PLEO</name>
<dbReference type="PRINTS" id="PR00385">
    <property type="entry name" value="P450"/>
</dbReference>
<evidence type="ECO:0000256" key="8">
    <source>
        <dbReference type="SAM" id="Phobius"/>
    </source>
</evidence>